<protein>
    <submittedName>
        <fullName evidence="1">Uncharacterized protein</fullName>
    </submittedName>
</protein>
<dbReference type="AlphaFoldDB" id="A0A2P2R0A3"/>
<evidence type="ECO:0000313" key="1">
    <source>
        <dbReference type="EMBL" id="MBX72584.1"/>
    </source>
</evidence>
<proteinExistence type="predicted"/>
<name>A0A2P2R0A3_RHIMU</name>
<accession>A0A2P2R0A3</accession>
<sequence length="49" mass="6105">MYYTPVQSNGYDSKAKFGKEERKNLWRWLMKDREHIKFKLLFPHAWNIC</sequence>
<reference evidence="1" key="1">
    <citation type="submission" date="2018-02" db="EMBL/GenBank/DDBJ databases">
        <title>Rhizophora mucronata_Transcriptome.</title>
        <authorList>
            <person name="Meera S.P."/>
            <person name="Sreeshan A."/>
            <person name="Augustine A."/>
        </authorList>
    </citation>
    <scope>NUCLEOTIDE SEQUENCE</scope>
    <source>
        <tissue evidence="1">Leaf</tissue>
    </source>
</reference>
<organism evidence="1">
    <name type="scientific">Rhizophora mucronata</name>
    <name type="common">Asiatic mangrove</name>
    <dbReference type="NCBI Taxonomy" id="61149"/>
    <lineage>
        <taxon>Eukaryota</taxon>
        <taxon>Viridiplantae</taxon>
        <taxon>Streptophyta</taxon>
        <taxon>Embryophyta</taxon>
        <taxon>Tracheophyta</taxon>
        <taxon>Spermatophyta</taxon>
        <taxon>Magnoliopsida</taxon>
        <taxon>eudicotyledons</taxon>
        <taxon>Gunneridae</taxon>
        <taxon>Pentapetalae</taxon>
        <taxon>rosids</taxon>
        <taxon>fabids</taxon>
        <taxon>Malpighiales</taxon>
        <taxon>Rhizophoraceae</taxon>
        <taxon>Rhizophora</taxon>
    </lineage>
</organism>
<dbReference type="EMBL" id="GGEC01092100">
    <property type="protein sequence ID" value="MBX72584.1"/>
    <property type="molecule type" value="Transcribed_RNA"/>
</dbReference>